<organism evidence="1 2">
    <name type="scientific">Aphanomyces astaci</name>
    <name type="common">Crayfish plague agent</name>
    <dbReference type="NCBI Taxonomy" id="112090"/>
    <lineage>
        <taxon>Eukaryota</taxon>
        <taxon>Sar</taxon>
        <taxon>Stramenopiles</taxon>
        <taxon>Oomycota</taxon>
        <taxon>Saprolegniomycetes</taxon>
        <taxon>Saprolegniales</taxon>
        <taxon>Verrucalvaceae</taxon>
        <taxon>Aphanomyces</taxon>
    </lineage>
</organism>
<name>A0A396ZV56_APHAT</name>
<dbReference type="AlphaFoldDB" id="A0A396ZV56"/>
<reference evidence="1 2" key="1">
    <citation type="submission" date="2018-08" db="EMBL/GenBank/DDBJ databases">
        <title>Aphanomyces genome sequencing and annotation.</title>
        <authorList>
            <person name="Minardi D."/>
            <person name="Oidtmann B."/>
            <person name="Van Der Giezen M."/>
            <person name="Studholme D.J."/>
        </authorList>
    </citation>
    <scope>NUCLEOTIDE SEQUENCE [LARGE SCALE GENOMIC DNA]</scope>
    <source>
        <strain evidence="1 2">Kv</strain>
    </source>
</reference>
<protein>
    <submittedName>
        <fullName evidence="1">Uncharacterized protein</fullName>
    </submittedName>
</protein>
<sequence length="127" mass="14510">MPHYVDCSCEFQAKWLTSDSLGDGALNGIAFENYVHNLALQHNKIDLKVLEYQPKPTRLLRPRRRRPLGRSLSSAMQPWSETCDRFRLSPAEPHTRVPLKVAYMPAWSAFVATKMNPAPRFLGVKES</sequence>
<proteinExistence type="predicted"/>
<dbReference type="EMBL" id="QUSZ01009444">
    <property type="protein sequence ID" value="RHX99091.1"/>
    <property type="molecule type" value="Genomic_DNA"/>
</dbReference>
<feature type="non-terminal residue" evidence="1">
    <location>
        <position position="127"/>
    </location>
</feature>
<evidence type="ECO:0000313" key="2">
    <source>
        <dbReference type="Proteomes" id="UP000265427"/>
    </source>
</evidence>
<dbReference type="Proteomes" id="UP000265427">
    <property type="component" value="Unassembled WGS sequence"/>
</dbReference>
<gene>
    <name evidence="1" type="ORF">DYB36_013971</name>
</gene>
<comment type="caution">
    <text evidence="1">The sequence shown here is derived from an EMBL/GenBank/DDBJ whole genome shotgun (WGS) entry which is preliminary data.</text>
</comment>
<evidence type="ECO:0000313" key="1">
    <source>
        <dbReference type="EMBL" id="RHX99091.1"/>
    </source>
</evidence>
<accession>A0A396ZV56</accession>